<proteinExistence type="predicted"/>
<dbReference type="Proteomes" id="UP000233551">
    <property type="component" value="Unassembled WGS sequence"/>
</dbReference>
<dbReference type="AlphaFoldDB" id="A0A2I0I8K2"/>
<dbReference type="EMBL" id="PGOL01003772">
    <property type="protein sequence ID" value="PKI39716.1"/>
    <property type="molecule type" value="Genomic_DNA"/>
</dbReference>
<keyword evidence="2" id="KW-1185">Reference proteome</keyword>
<reference evidence="1 2" key="1">
    <citation type="submission" date="2017-11" db="EMBL/GenBank/DDBJ databases">
        <title>De-novo sequencing of pomegranate (Punica granatum L.) genome.</title>
        <authorList>
            <person name="Akparov Z."/>
            <person name="Amiraslanov A."/>
            <person name="Hajiyeva S."/>
            <person name="Abbasov M."/>
            <person name="Kaur K."/>
            <person name="Hamwieh A."/>
            <person name="Solovyev V."/>
            <person name="Salamov A."/>
            <person name="Braich B."/>
            <person name="Kosarev P."/>
            <person name="Mahmoud A."/>
            <person name="Hajiyev E."/>
            <person name="Babayeva S."/>
            <person name="Izzatullayeva V."/>
            <person name="Mammadov A."/>
            <person name="Mammadov A."/>
            <person name="Sharifova S."/>
            <person name="Ojaghi J."/>
            <person name="Eynullazada K."/>
            <person name="Bayramov B."/>
            <person name="Abdulazimova A."/>
            <person name="Shahmuradov I."/>
        </authorList>
    </citation>
    <scope>NUCLEOTIDE SEQUENCE [LARGE SCALE GENOMIC DNA]</scope>
    <source>
        <strain evidence="2">cv. AG2017</strain>
        <tissue evidence="1">Leaf</tissue>
    </source>
</reference>
<comment type="caution">
    <text evidence="1">The sequence shown here is derived from an EMBL/GenBank/DDBJ whole genome shotgun (WGS) entry which is preliminary data.</text>
</comment>
<organism evidence="1 2">
    <name type="scientific">Punica granatum</name>
    <name type="common">Pomegranate</name>
    <dbReference type="NCBI Taxonomy" id="22663"/>
    <lineage>
        <taxon>Eukaryota</taxon>
        <taxon>Viridiplantae</taxon>
        <taxon>Streptophyta</taxon>
        <taxon>Embryophyta</taxon>
        <taxon>Tracheophyta</taxon>
        <taxon>Spermatophyta</taxon>
        <taxon>Magnoliopsida</taxon>
        <taxon>eudicotyledons</taxon>
        <taxon>Gunneridae</taxon>
        <taxon>Pentapetalae</taxon>
        <taxon>rosids</taxon>
        <taxon>malvids</taxon>
        <taxon>Myrtales</taxon>
        <taxon>Lythraceae</taxon>
        <taxon>Punica</taxon>
    </lineage>
</organism>
<name>A0A2I0I8K2_PUNGR</name>
<dbReference type="STRING" id="22663.A0A2I0I8K2"/>
<evidence type="ECO:0000313" key="1">
    <source>
        <dbReference type="EMBL" id="PKI39716.1"/>
    </source>
</evidence>
<evidence type="ECO:0000313" key="2">
    <source>
        <dbReference type="Proteomes" id="UP000233551"/>
    </source>
</evidence>
<protein>
    <submittedName>
        <fullName evidence="1">Uncharacterized protein</fullName>
    </submittedName>
</protein>
<gene>
    <name evidence="1" type="ORF">CRG98_039886</name>
</gene>
<accession>A0A2I0I8K2</accession>
<sequence length="243" mass="27314">MHTGFCRPTASPPPSAIQELRATIRVLPPLESYISTLRNNVRSRAWGAAIGCSYCVERCCIVKKGGGTIDLEPCITHTSTVEPTLAPVAVERTMTTRAAASNALRQQRFVREVTIQYNLCNEPWIKYSLSIVADKGLKKPLYTSARLKKGEVLYLETHSCRYELSFTGEKMVKATVQLQEADSEKSQNNHAYSMNGERNESDNMVIDVLEENLDWEDVQWSQTGVWIAGKEYLLARVHFLSPN</sequence>